<evidence type="ECO:0000256" key="9">
    <source>
        <dbReference type="ARBA" id="ARBA00022842"/>
    </source>
</evidence>
<dbReference type="GO" id="GO:0004467">
    <property type="term" value="F:long-chain fatty acid-CoA ligase activity"/>
    <property type="evidence" value="ECO:0007669"/>
    <property type="project" value="UniProtKB-EC"/>
</dbReference>
<dbReference type="GO" id="GO:0016020">
    <property type="term" value="C:membrane"/>
    <property type="evidence" value="ECO:0007669"/>
    <property type="project" value="UniProtKB-SubCell"/>
</dbReference>
<dbReference type="Pfam" id="PF00501">
    <property type="entry name" value="AMP-binding"/>
    <property type="match status" value="1"/>
</dbReference>
<comment type="subcellular location">
    <subcellularLocation>
        <location evidence="2">Membrane</location>
        <topology evidence="2">Peripheral membrane protein</topology>
    </subcellularLocation>
</comment>
<dbReference type="GO" id="GO:0005524">
    <property type="term" value="F:ATP binding"/>
    <property type="evidence" value="ECO:0007669"/>
    <property type="project" value="UniProtKB-KW"/>
</dbReference>
<dbReference type="PROSITE" id="PS00455">
    <property type="entry name" value="AMP_BINDING"/>
    <property type="match status" value="1"/>
</dbReference>
<evidence type="ECO:0000259" key="15">
    <source>
        <dbReference type="Pfam" id="PF00501"/>
    </source>
</evidence>
<feature type="domain" description="AMP-dependent synthetase/ligase" evidence="15">
    <location>
        <begin position="29"/>
        <end position="419"/>
    </location>
</feature>
<keyword evidence="11" id="KW-0472">Membrane</keyword>
<evidence type="ECO:0000256" key="5">
    <source>
        <dbReference type="ARBA" id="ARBA00022598"/>
    </source>
</evidence>
<dbReference type="Gene3D" id="3.30.300.30">
    <property type="match status" value="1"/>
</dbReference>
<dbReference type="FunFam" id="3.40.50.12780:FF:000003">
    <property type="entry name" value="Long-chain-fatty-acid--CoA ligase FadD"/>
    <property type="match status" value="1"/>
</dbReference>
<feature type="domain" description="AMP-binding enzyme C-terminal" evidence="16">
    <location>
        <begin position="470"/>
        <end position="544"/>
    </location>
</feature>
<dbReference type="FunFam" id="3.30.300.30:FF:000006">
    <property type="entry name" value="Long-chain-fatty-acid--CoA ligase FadD"/>
    <property type="match status" value="1"/>
</dbReference>
<organism evidence="17 18">
    <name type="scientific">Shewanella decolorationis</name>
    <dbReference type="NCBI Taxonomy" id="256839"/>
    <lineage>
        <taxon>Bacteria</taxon>
        <taxon>Pseudomonadati</taxon>
        <taxon>Pseudomonadota</taxon>
        <taxon>Gammaproteobacteria</taxon>
        <taxon>Alteromonadales</taxon>
        <taxon>Shewanellaceae</taxon>
        <taxon>Shewanella</taxon>
    </lineage>
</organism>
<keyword evidence="10" id="KW-0443">Lipid metabolism</keyword>
<dbReference type="KEGG" id="sdeo:D0436_12695"/>
<protein>
    <recommendedName>
        <fullName evidence="13">Long-chain-fatty-acid--CoA ligase</fullName>
        <ecNumber evidence="12">6.2.1.3</ecNumber>
    </recommendedName>
    <alternativeName>
        <fullName evidence="14">Long-chain acyl-CoA synthetase</fullName>
    </alternativeName>
</protein>
<dbReference type="InterPro" id="IPR020845">
    <property type="entry name" value="AMP-binding_CS"/>
</dbReference>
<dbReference type="Proteomes" id="UP000321124">
    <property type="component" value="Chromosome"/>
</dbReference>
<evidence type="ECO:0000256" key="11">
    <source>
        <dbReference type="ARBA" id="ARBA00023136"/>
    </source>
</evidence>
<dbReference type="Pfam" id="PF13193">
    <property type="entry name" value="AMP-binding_C"/>
    <property type="match status" value="1"/>
</dbReference>
<keyword evidence="6" id="KW-0547">Nucleotide-binding</keyword>
<dbReference type="RefSeq" id="WP_208659017.1">
    <property type="nucleotide sequence ID" value="NZ_CP031775.2"/>
</dbReference>
<evidence type="ECO:0000256" key="8">
    <source>
        <dbReference type="ARBA" id="ARBA00022840"/>
    </source>
</evidence>
<dbReference type="Gene3D" id="3.40.50.12780">
    <property type="entry name" value="N-terminal domain of ligase-like"/>
    <property type="match status" value="1"/>
</dbReference>
<name>A0A5B8QX48_9GAMM</name>
<sequence>MDQPWINHLPKDVPAEINADQYSSLVDMFETAVAKYADQPAFINMGATLTYRKLEERSRAFAAYLQNELKLQKGDRVALMMPNLLQYPIALFGILRTGMVVVNVNPLYTPRELKHQLIDSGAKAIVVVSNFARTLEEVVDQTPVKSVIITSLGDQLSAPKRTLVNFVVKYIKKLVPKYDLPHALSMRETLSRGRRMQYVKPVITADDLAFLQYTGGTTGVSKGAMLTHKNVVANVLQANGAYSPALRDGNEFVVTALPLYHIFALTVNCLLFLHKGSQNLLITNPRDIPGFVAELKKYPFTALTGVNTLFNALVNSSDFAELDFSRLKLSIGGGMAVQKAVADKWQSITKTRLLEGYGLTEASPLLTCCPYNLDGYNGSIGFPAPSTLIQVRDDAGNVLPQGETGELFGKGPQIMKGYWQRPEETAKVIDKDGWLATGDIGYMDEQGFFYIVDRKKDMILVSGFNVFPNEVEEVVALHPKVIEVAAVGVPNDASGELVKVFVVAKDKSLTADDIIKHCRAHLTGYKVPKLVEFRDELPKTNVGKILRRELRDEVKRA</sequence>
<evidence type="ECO:0000256" key="13">
    <source>
        <dbReference type="ARBA" id="ARBA00039545"/>
    </source>
</evidence>
<evidence type="ECO:0000256" key="14">
    <source>
        <dbReference type="ARBA" id="ARBA00042773"/>
    </source>
</evidence>
<proteinExistence type="inferred from homology"/>
<keyword evidence="8" id="KW-0067">ATP-binding</keyword>
<dbReference type="InterPro" id="IPR025110">
    <property type="entry name" value="AMP-bd_C"/>
</dbReference>
<dbReference type="CDD" id="cd05936">
    <property type="entry name" value="FC-FACS_FadD_like"/>
    <property type="match status" value="1"/>
</dbReference>
<evidence type="ECO:0000313" key="18">
    <source>
        <dbReference type="Proteomes" id="UP000321124"/>
    </source>
</evidence>
<comment type="pathway">
    <text evidence="3">Lipid metabolism; fatty acid beta-oxidation.</text>
</comment>
<dbReference type="InterPro" id="IPR050237">
    <property type="entry name" value="ATP-dep_AMP-bd_enzyme"/>
</dbReference>
<dbReference type="NCBIfam" id="NF006523">
    <property type="entry name" value="PRK08974.1"/>
    <property type="match status" value="1"/>
</dbReference>
<dbReference type="EC" id="6.2.1.3" evidence="12"/>
<dbReference type="EMBL" id="CP031775">
    <property type="protein sequence ID" value="QDZ91250.1"/>
    <property type="molecule type" value="Genomic_DNA"/>
</dbReference>
<dbReference type="SUPFAM" id="SSF56801">
    <property type="entry name" value="Acetyl-CoA synthetase-like"/>
    <property type="match status" value="1"/>
</dbReference>
<evidence type="ECO:0000256" key="10">
    <source>
        <dbReference type="ARBA" id="ARBA00023098"/>
    </source>
</evidence>
<evidence type="ECO:0000313" key="17">
    <source>
        <dbReference type="EMBL" id="QDZ91250.1"/>
    </source>
</evidence>
<evidence type="ECO:0000259" key="16">
    <source>
        <dbReference type="Pfam" id="PF13193"/>
    </source>
</evidence>
<comment type="similarity">
    <text evidence="4">Belongs to the ATP-dependent AMP-binding enzyme family.</text>
</comment>
<keyword evidence="5 17" id="KW-0436">Ligase</keyword>
<dbReference type="PANTHER" id="PTHR43767:SF8">
    <property type="entry name" value="LONG-CHAIN-FATTY-ACID--COA LIGASE"/>
    <property type="match status" value="1"/>
</dbReference>
<reference evidence="17 18" key="1">
    <citation type="journal article" date="2019" name="Ecotoxicol. Environ. Saf.">
        <title>Microbial characterization of heavy metal resistant bacterial strains isolated from an electroplating wastewater treatment plant.</title>
        <authorList>
            <person name="Cai X."/>
            <person name="Zheng X."/>
            <person name="Zhang D."/>
            <person name="Iqbal W."/>
            <person name="Liu C."/>
            <person name="Yang B."/>
            <person name="Zhao X."/>
            <person name="Lu X."/>
            <person name="Mao Y."/>
        </authorList>
    </citation>
    <scope>NUCLEOTIDE SEQUENCE [LARGE SCALE GENOMIC DNA]</scope>
    <source>
        <strain evidence="17 18">Ni1-3</strain>
    </source>
</reference>
<evidence type="ECO:0000256" key="12">
    <source>
        <dbReference type="ARBA" id="ARBA00026121"/>
    </source>
</evidence>
<accession>A0A5B8QX48</accession>
<keyword evidence="7" id="KW-0276">Fatty acid metabolism</keyword>
<dbReference type="AlphaFoldDB" id="A0A5B8QX48"/>
<dbReference type="InterPro" id="IPR000873">
    <property type="entry name" value="AMP-dep_synth/lig_dom"/>
</dbReference>
<dbReference type="InterPro" id="IPR045851">
    <property type="entry name" value="AMP-bd_C_sf"/>
</dbReference>
<dbReference type="InterPro" id="IPR042099">
    <property type="entry name" value="ANL_N_sf"/>
</dbReference>
<comment type="cofactor">
    <cofactor evidence="1">
        <name>Mg(2+)</name>
        <dbReference type="ChEBI" id="CHEBI:18420"/>
    </cofactor>
</comment>
<evidence type="ECO:0000256" key="6">
    <source>
        <dbReference type="ARBA" id="ARBA00022741"/>
    </source>
</evidence>
<evidence type="ECO:0000256" key="2">
    <source>
        <dbReference type="ARBA" id="ARBA00004170"/>
    </source>
</evidence>
<evidence type="ECO:0000256" key="3">
    <source>
        <dbReference type="ARBA" id="ARBA00005005"/>
    </source>
</evidence>
<dbReference type="PANTHER" id="PTHR43767">
    <property type="entry name" value="LONG-CHAIN-FATTY-ACID--COA LIGASE"/>
    <property type="match status" value="1"/>
</dbReference>
<keyword evidence="9" id="KW-0460">Magnesium</keyword>
<gene>
    <name evidence="17" type="primary">fadD</name>
    <name evidence="17" type="ORF">D0436_12695</name>
</gene>
<evidence type="ECO:0000256" key="7">
    <source>
        <dbReference type="ARBA" id="ARBA00022832"/>
    </source>
</evidence>
<evidence type="ECO:0000256" key="1">
    <source>
        <dbReference type="ARBA" id="ARBA00001946"/>
    </source>
</evidence>
<evidence type="ECO:0000256" key="4">
    <source>
        <dbReference type="ARBA" id="ARBA00006432"/>
    </source>
</evidence>